<organism evidence="3 4">
    <name type="scientific">Roseibium salinum</name>
    <dbReference type="NCBI Taxonomy" id="1604349"/>
    <lineage>
        <taxon>Bacteria</taxon>
        <taxon>Pseudomonadati</taxon>
        <taxon>Pseudomonadota</taxon>
        <taxon>Alphaproteobacteria</taxon>
        <taxon>Hyphomicrobiales</taxon>
        <taxon>Stappiaceae</taxon>
        <taxon>Roseibium</taxon>
    </lineage>
</organism>
<protein>
    <submittedName>
        <fullName evidence="3">Beta-propeller fold lactonase family protein</fullName>
    </submittedName>
</protein>
<sequence>MLDTDTKRPPDGRRVVISTPGEAVLVLCELDPSTGELVLVDRQPLPGVVGGCGGVPMAASEDGRWIYVAWRGEPYRLFSFAVDGNARRLNCLGQASLPASMCYAMVSSCGRRLLTSSYTGSTIAISPIGDDGTAGEPIMTRDAMHAHCLVEAPNGLVYATSLRGDCVQTYRFDAGRNDLSPLARLDVPAGSGPRHIVFTADGSRAYLLSEFAGTLTRLDVDPHTGALAIRERVALLPEGEKAWASELRLGPDEHVLYASERQTSQIFAYRLGPSGEMQLIGAEPAPECPRAFDFDASGRHMIVLGEKSGEARTYRIQPDGALDAVSRLHAGAQPSWVLAAAL</sequence>
<dbReference type="PANTHER" id="PTHR30344:SF1">
    <property type="entry name" value="6-PHOSPHOGLUCONOLACTONASE"/>
    <property type="match status" value="1"/>
</dbReference>
<dbReference type="EMBL" id="JAPEVI010000001">
    <property type="protein sequence ID" value="MCX2720850.1"/>
    <property type="molecule type" value="Genomic_DNA"/>
</dbReference>
<evidence type="ECO:0000313" key="4">
    <source>
        <dbReference type="Proteomes" id="UP001300261"/>
    </source>
</evidence>
<comment type="caution">
    <text evidence="3">The sequence shown here is derived from an EMBL/GenBank/DDBJ whole genome shotgun (WGS) entry which is preliminary data.</text>
</comment>
<proteinExistence type="inferred from homology"/>
<dbReference type="RefSeq" id="WP_265960549.1">
    <property type="nucleotide sequence ID" value="NZ_JAPEVI010000001.1"/>
</dbReference>
<dbReference type="Gene3D" id="2.130.10.10">
    <property type="entry name" value="YVTN repeat-like/Quinoprotein amine dehydrogenase"/>
    <property type="match status" value="1"/>
</dbReference>
<name>A0ABT3QVA3_9HYPH</name>
<dbReference type="InterPro" id="IPR050282">
    <property type="entry name" value="Cycloisomerase_2"/>
</dbReference>
<dbReference type="Proteomes" id="UP001300261">
    <property type="component" value="Unassembled WGS sequence"/>
</dbReference>
<dbReference type="Pfam" id="PF10282">
    <property type="entry name" value="Lactonase"/>
    <property type="match status" value="1"/>
</dbReference>
<gene>
    <name evidence="3" type="ORF">ON753_00275</name>
</gene>
<evidence type="ECO:0000256" key="1">
    <source>
        <dbReference type="ARBA" id="ARBA00005564"/>
    </source>
</evidence>
<evidence type="ECO:0000313" key="3">
    <source>
        <dbReference type="EMBL" id="MCX2720850.1"/>
    </source>
</evidence>
<keyword evidence="2" id="KW-0313">Glucose metabolism</keyword>
<dbReference type="InterPro" id="IPR015943">
    <property type="entry name" value="WD40/YVTN_repeat-like_dom_sf"/>
</dbReference>
<reference evidence="3 4" key="1">
    <citation type="journal article" date="2016" name="Int. J. Syst. Evol. Microbiol.">
        <title>Labrenzia salina sp. nov., isolated from the rhizosphere of the halophyte Arthrocnemum macrostachyum.</title>
        <authorList>
            <person name="Camacho M."/>
            <person name="Redondo-Gomez S."/>
            <person name="Rodriguez-Llorente I."/>
            <person name="Rohde M."/>
            <person name="Sproer C."/>
            <person name="Schumann P."/>
            <person name="Klenk H.P."/>
            <person name="Montero-Calasanz M.D.C."/>
        </authorList>
    </citation>
    <scope>NUCLEOTIDE SEQUENCE [LARGE SCALE GENOMIC DNA]</scope>
    <source>
        <strain evidence="3 4">DSM 29163</strain>
    </source>
</reference>
<evidence type="ECO:0000256" key="2">
    <source>
        <dbReference type="ARBA" id="ARBA00022526"/>
    </source>
</evidence>
<accession>A0ABT3QVA3</accession>
<dbReference type="InterPro" id="IPR019405">
    <property type="entry name" value="Lactonase_7-beta_prop"/>
</dbReference>
<dbReference type="SUPFAM" id="SSF75011">
    <property type="entry name" value="3-carboxy-cis,cis-mucoante lactonizing enzyme"/>
    <property type="match status" value="1"/>
</dbReference>
<dbReference type="PANTHER" id="PTHR30344">
    <property type="entry name" value="6-PHOSPHOGLUCONOLACTONASE-RELATED"/>
    <property type="match status" value="1"/>
</dbReference>
<keyword evidence="2" id="KW-0119">Carbohydrate metabolism</keyword>
<keyword evidence="4" id="KW-1185">Reference proteome</keyword>
<comment type="similarity">
    <text evidence="1">Belongs to the cycloisomerase 2 family.</text>
</comment>